<dbReference type="AlphaFoldDB" id="A0A8T1TX55"/>
<evidence type="ECO:0000313" key="3">
    <source>
        <dbReference type="Proteomes" id="UP000688947"/>
    </source>
</evidence>
<evidence type="ECO:0000313" key="2">
    <source>
        <dbReference type="EMBL" id="KAG6949786.1"/>
    </source>
</evidence>
<evidence type="ECO:0000256" key="1">
    <source>
        <dbReference type="SAM" id="MobiDB-lite"/>
    </source>
</evidence>
<protein>
    <submittedName>
        <fullName evidence="2">Uncharacterized protein</fullName>
    </submittedName>
</protein>
<dbReference type="EMBL" id="JAENGZ010001205">
    <property type="protein sequence ID" value="KAG6949786.1"/>
    <property type="molecule type" value="Genomic_DNA"/>
</dbReference>
<dbReference type="Proteomes" id="UP000688947">
    <property type="component" value="Unassembled WGS sequence"/>
</dbReference>
<proteinExistence type="predicted"/>
<gene>
    <name evidence="2" type="ORF">JG687_00014628</name>
</gene>
<feature type="compositionally biased region" description="Low complexity" evidence="1">
    <location>
        <begin position="305"/>
        <end position="331"/>
    </location>
</feature>
<name>A0A8T1TX55_9STRA</name>
<feature type="region of interest" description="Disordered" evidence="1">
    <location>
        <begin position="1"/>
        <end position="60"/>
    </location>
</feature>
<sequence>MTKFTTKKREVHAAFQVAPTTNQPPNKKRAVASTEETAPTATRLHSKKPATSKKAQEATPTVFAPKQAQAMARVVDLISATSVGDEQGEEGRDGESEAAMKMVKRRWAYITKQDCLVLQEVLGDVSITTRMNTILGRKITPERLRKHLKVLVNKQEKQMTKEQALSGREPKKTADQVELEDFITRYIELKEDEDATKPERIEIRNAKAEADHVGGEAIRDVALKCEKPKMPNKSSGKKRLDLFEFLKSLTKDYEARKATENRERLDHEERMQKRAVAFQEEQLQSQQQVNQMMTIAMQALPKVLSTTDANSAASSASTTGANTSSGNPNSTENSIENKP</sequence>
<dbReference type="VEuPathDB" id="FungiDB:PC110_g18659"/>
<reference evidence="2" key="1">
    <citation type="submission" date="2021-01" db="EMBL/GenBank/DDBJ databases">
        <title>Phytophthora aleatoria, a newly-described species from Pinus radiata is distinct from Phytophthora cactorum isolates based on comparative genomics.</title>
        <authorList>
            <person name="Mcdougal R."/>
            <person name="Panda P."/>
            <person name="Williams N."/>
            <person name="Studholme D.J."/>
        </authorList>
    </citation>
    <scope>NUCLEOTIDE SEQUENCE</scope>
    <source>
        <strain evidence="2">NZFS 3830</strain>
    </source>
</reference>
<dbReference type="OrthoDB" id="125899at2759"/>
<organism evidence="2 3">
    <name type="scientific">Phytophthora cactorum</name>
    <dbReference type="NCBI Taxonomy" id="29920"/>
    <lineage>
        <taxon>Eukaryota</taxon>
        <taxon>Sar</taxon>
        <taxon>Stramenopiles</taxon>
        <taxon>Oomycota</taxon>
        <taxon>Peronosporomycetes</taxon>
        <taxon>Peronosporales</taxon>
        <taxon>Peronosporaceae</taxon>
        <taxon>Phytophthora</taxon>
    </lineage>
</organism>
<feature type="region of interest" description="Disordered" evidence="1">
    <location>
        <begin position="305"/>
        <end position="339"/>
    </location>
</feature>
<accession>A0A8T1TX55</accession>
<comment type="caution">
    <text evidence="2">The sequence shown here is derived from an EMBL/GenBank/DDBJ whole genome shotgun (WGS) entry which is preliminary data.</text>
</comment>
<dbReference type="VEuPathDB" id="FungiDB:PC110_g18658"/>